<comment type="similarity">
    <text evidence="1 6">Belongs to the eukaryotic ribosomal protein eL15 family.</text>
</comment>
<evidence type="ECO:0000313" key="7">
    <source>
        <dbReference type="Ensembl" id="ENSUAMP00000030346.1"/>
    </source>
</evidence>
<reference evidence="7" key="2">
    <citation type="submission" date="2025-08" db="UniProtKB">
        <authorList>
            <consortium name="Ensembl"/>
        </authorList>
    </citation>
    <scope>IDENTIFICATION</scope>
</reference>
<dbReference type="PANTHER" id="PTHR11847">
    <property type="entry name" value="RIBOSOMAL PROTEIN L15"/>
    <property type="match status" value="1"/>
</dbReference>
<evidence type="ECO:0000256" key="1">
    <source>
        <dbReference type="ARBA" id="ARBA00006857"/>
    </source>
</evidence>
<dbReference type="Ensembl" id="ENSUAMT00000033855.1">
    <property type="protein sequence ID" value="ENSUAMP00000030346.1"/>
    <property type="gene ID" value="ENSUAMG00000023290.1"/>
</dbReference>
<accession>A0A452SDC6</accession>
<evidence type="ECO:0000313" key="8">
    <source>
        <dbReference type="Proteomes" id="UP000291022"/>
    </source>
</evidence>
<evidence type="ECO:0000256" key="3">
    <source>
        <dbReference type="ARBA" id="ARBA00023274"/>
    </source>
</evidence>
<keyword evidence="8" id="KW-1185">Reference proteome</keyword>
<dbReference type="GeneTree" id="ENSGT00910000144184"/>
<comment type="function">
    <text evidence="4">Component of the large ribosomal subunit. The ribosome is a large ribonucleoprotein complex responsible for the synthesis of proteins in the cell.</text>
</comment>
<name>A0A452SDC6_URSAM</name>
<dbReference type="InterPro" id="IPR000439">
    <property type="entry name" value="Ribosomal_eL15"/>
</dbReference>
<comment type="subunit">
    <text evidence="5">Component of the large ribosomal subunit. Interacts with IFIT1 (via TPR repeats 1-4).</text>
</comment>
<keyword evidence="2 6" id="KW-0689">Ribosomal protein</keyword>
<dbReference type="Proteomes" id="UP000291022">
    <property type="component" value="Unassembled WGS sequence"/>
</dbReference>
<reference evidence="8" key="1">
    <citation type="submission" date="2016-06" db="EMBL/GenBank/DDBJ databases">
        <title>De novo assembly and RNA-Seq shows season-dependent expression and editing in black bear kidneys.</title>
        <authorList>
            <person name="Korstanje R."/>
            <person name="Srivastava A."/>
            <person name="Sarsani V.K."/>
            <person name="Sheehan S.M."/>
            <person name="Seger R.L."/>
            <person name="Barter M.E."/>
            <person name="Lindqvist C."/>
            <person name="Brody L.C."/>
            <person name="Mullikin J.C."/>
        </authorList>
    </citation>
    <scope>NUCLEOTIDE SEQUENCE [LARGE SCALE GENOMIC DNA]</scope>
</reference>
<proteinExistence type="inferred from homology"/>
<dbReference type="AlphaFoldDB" id="A0A452SDC6"/>
<dbReference type="GO" id="GO:0003723">
    <property type="term" value="F:RNA binding"/>
    <property type="evidence" value="ECO:0007669"/>
    <property type="project" value="TreeGrafter"/>
</dbReference>
<dbReference type="PANTHER" id="PTHR11847:SF4">
    <property type="entry name" value="LARGE RIBOSOMAL SUBUNIT PROTEIN EL15"/>
    <property type="match status" value="1"/>
</dbReference>
<dbReference type="InterPro" id="IPR024794">
    <property type="entry name" value="Rbsml_eL15_core_dom_sf"/>
</dbReference>
<keyword evidence="3 6" id="KW-0687">Ribonucleoprotein</keyword>
<dbReference type="SMART" id="SM01384">
    <property type="entry name" value="Ribosomal_L15e"/>
    <property type="match status" value="1"/>
</dbReference>
<evidence type="ECO:0000256" key="2">
    <source>
        <dbReference type="ARBA" id="ARBA00022980"/>
    </source>
</evidence>
<evidence type="ECO:0000256" key="4">
    <source>
        <dbReference type="ARBA" id="ARBA00034092"/>
    </source>
</evidence>
<dbReference type="STRING" id="9643.ENSUAMP00000030346"/>
<evidence type="ECO:0000256" key="5">
    <source>
        <dbReference type="ARBA" id="ARBA00046623"/>
    </source>
</evidence>
<sequence>MGTYKYIQELWRKKQFDVTHFLPRVHCWQYPQLSVLPRVPSPPSRLMKHAHWGTRPSKRARCHGGALTVLNSYWVGKDFTYKFFEVILIDPFHKGIRRNLDTWWITKPVHKHRARRGRRDTLQVLCYR</sequence>
<dbReference type="GO" id="GO:0022625">
    <property type="term" value="C:cytosolic large ribosomal subunit"/>
    <property type="evidence" value="ECO:0007669"/>
    <property type="project" value="TreeGrafter"/>
</dbReference>
<dbReference type="Pfam" id="PF00827">
    <property type="entry name" value="Ribosomal_L15e"/>
    <property type="match status" value="2"/>
</dbReference>
<dbReference type="SUPFAM" id="SSF54189">
    <property type="entry name" value="Ribosomal proteins S24e, L23 and L15e"/>
    <property type="match status" value="1"/>
</dbReference>
<evidence type="ECO:0000256" key="6">
    <source>
        <dbReference type="RuleBase" id="RU000663"/>
    </source>
</evidence>
<dbReference type="InterPro" id="IPR012678">
    <property type="entry name" value="Ribosomal_uL23/eL15/eS24_sf"/>
</dbReference>
<dbReference type="GO" id="GO:0003735">
    <property type="term" value="F:structural constituent of ribosome"/>
    <property type="evidence" value="ECO:0007669"/>
    <property type="project" value="InterPro"/>
</dbReference>
<dbReference type="Gene3D" id="3.40.1120.10">
    <property type="entry name" value="Ribosomal protein l15e"/>
    <property type="match status" value="2"/>
</dbReference>
<dbReference type="GO" id="GO:0002181">
    <property type="term" value="P:cytoplasmic translation"/>
    <property type="evidence" value="ECO:0007669"/>
    <property type="project" value="TreeGrafter"/>
</dbReference>
<protein>
    <recommendedName>
        <fullName evidence="6">Ribosomal protein L15</fullName>
    </recommendedName>
</protein>
<reference evidence="7" key="3">
    <citation type="submission" date="2025-09" db="UniProtKB">
        <authorList>
            <consortium name="Ensembl"/>
        </authorList>
    </citation>
    <scope>IDENTIFICATION</scope>
</reference>
<organism evidence="7 8">
    <name type="scientific">Ursus americanus</name>
    <name type="common">American black bear</name>
    <name type="synonym">Euarctos americanus</name>
    <dbReference type="NCBI Taxonomy" id="9643"/>
    <lineage>
        <taxon>Eukaryota</taxon>
        <taxon>Metazoa</taxon>
        <taxon>Chordata</taxon>
        <taxon>Craniata</taxon>
        <taxon>Vertebrata</taxon>
        <taxon>Euteleostomi</taxon>
        <taxon>Mammalia</taxon>
        <taxon>Eutheria</taxon>
        <taxon>Laurasiatheria</taxon>
        <taxon>Carnivora</taxon>
        <taxon>Caniformia</taxon>
        <taxon>Ursidae</taxon>
        <taxon>Ursus</taxon>
    </lineage>
</organism>